<keyword evidence="4" id="KW-0411">Iron-sulfur</keyword>
<keyword evidence="2" id="KW-0479">Metal-binding</keyword>
<comment type="caution">
    <text evidence="6">The sequence shown here is derived from an EMBL/GenBank/DDBJ whole genome shotgun (WGS) entry which is preliminary data.</text>
</comment>
<organism evidence="6 7">
    <name type="scientific">Faecalicatena faecalis</name>
    <dbReference type="NCBI Taxonomy" id="2726362"/>
    <lineage>
        <taxon>Bacteria</taxon>
        <taxon>Bacillati</taxon>
        <taxon>Bacillota</taxon>
        <taxon>Clostridia</taxon>
        <taxon>Lachnospirales</taxon>
        <taxon>Lachnospiraceae</taxon>
        <taxon>Faecalicatena</taxon>
    </lineage>
</organism>
<dbReference type="NCBIfam" id="NF038196">
    <property type="entry name" value="ferrodoxin_EFR1"/>
    <property type="match status" value="1"/>
</dbReference>
<keyword evidence="7" id="KW-1185">Reference proteome</keyword>
<gene>
    <name evidence="6" type="ORF">HGO97_011425</name>
</gene>
<dbReference type="Proteomes" id="UP000723714">
    <property type="component" value="Unassembled WGS sequence"/>
</dbReference>
<proteinExistence type="predicted"/>
<dbReference type="InterPro" id="IPR017900">
    <property type="entry name" value="4Fe4S_Fe_S_CS"/>
</dbReference>
<dbReference type="PROSITE" id="PS00198">
    <property type="entry name" value="4FE4S_FER_1"/>
    <property type="match status" value="2"/>
</dbReference>
<dbReference type="PANTHER" id="PTHR43687">
    <property type="entry name" value="ADENYLYLSULFATE REDUCTASE, BETA SUBUNIT"/>
    <property type="match status" value="1"/>
</dbReference>
<evidence type="ECO:0000256" key="3">
    <source>
        <dbReference type="ARBA" id="ARBA00023004"/>
    </source>
</evidence>
<dbReference type="InterPro" id="IPR017896">
    <property type="entry name" value="4Fe4S_Fe-S-bd"/>
</dbReference>
<dbReference type="RefSeq" id="WP_216241739.1">
    <property type="nucleotide sequence ID" value="NZ_JABACJ020000009.1"/>
</dbReference>
<evidence type="ECO:0000313" key="6">
    <source>
        <dbReference type="EMBL" id="MBU3876420.1"/>
    </source>
</evidence>
<protein>
    <submittedName>
        <fullName evidence="6">4Fe-4S dicluster domain-containing protein</fullName>
    </submittedName>
</protein>
<evidence type="ECO:0000256" key="1">
    <source>
        <dbReference type="ARBA" id="ARBA00022485"/>
    </source>
</evidence>
<dbReference type="EMBL" id="JABACJ020000009">
    <property type="protein sequence ID" value="MBU3876420.1"/>
    <property type="molecule type" value="Genomic_DNA"/>
</dbReference>
<evidence type="ECO:0000256" key="4">
    <source>
        <dbReference type="ARBA" id="ARBA00023014"/>
    </source>
</evidence>
<evidence type="ECO:0000256" key="2">
    <source>
        <dbReference type="ARBA" id="ARBA00022723"/>
    </source>
</evidence>
<feature type="domain" description="4Fe-4S ferredoxin-type" evidence="5">
    <location>
        <begin position="214"/>
        <end position="241"/>
    </location>
</feature>
<dbReference type="PANTHER" id="PTHR43687:SF1">
    <property type="entry name" value="FERREDOXIN III"/>
    <property type="match status" value="1"/>
</dbReference>
<evidence type="ECO:0000313" key="7">
    <source>
        <dbReference type="Proteomes" id="UP000723714"/>
    </source>
</evidence>
<dbReference type="InterPro" id="IPR047964">
    <property type="entry name" value="EFR1-like"/>
</dbReference>
<reference evidence="6 7" key="1">
    <citation type="submission" date="2021-06" db="EMBL/GenBank/DDBJ databases">
        <title>Faecalicatena sp. nov. isolated from porcine feces.</title>
        <authorList>
            <person name="Oh B.S."/>
            <person name="Lee J.H."/>
        </authorList>
    </citation>
    <scope>NUCLEOTIDE SEQUENCE [LARGE SCALE GENOMIC DNA]</scope>
    <source>
        <strain evidence="6 7">AGMB00832</strain>
    </source>
</reference>
<keyword evidence="3" id="KW-0408">Iron</keyword>
<sequence>MIGVYFSGTGNSKFCIEKFVQEYDAGAAVFSIESEDLSGKIGQHEDIVFAYPVQYSNIPKIVRDYIINHQNIWKGKRIFVIATMGLFSGDGAGMLARLLEKYGAHIIGGLHLKMPDCIGDEKVLKRPLETNKRLVANAENKIKAAVREWRNENPPQEGIGFFYHLAGLFGQRLYFSNKTRHYSNKLKIDAQKCIGCGKCVALCPMKNIDLRNQVAVADSRCTMCYRCVSNCPKQAITLLGKQVVEQCRIENYL</sequence>
<dbReference type="PROSITE" id="PS51379">
    <property type="entry name" value="4FE4S_FER_2"/>
    <property type="match status" value="2"/>
</dbReference>
<dbReference type="InterPro" id="IPR050572">
    <property type="entry name" value="Fe-S_Ferredoxin"/>
</dbReference>
<feature type="domain" description="4Fe-4S ferredoxin-type" evidence="5">
    <location>
        <begin position="184"/>
        <end position="213"/>
    </location>
</feature>
<name>A0ABS6D4F2_9FIRM</name>
<keyword evidence="1" id="KW-0004">4Fe-4S</keyword>
<dbReference type="Pfam" id="PF13237">
    <property type="entry name" value="Fer4_10"/>
    <property type="match status" value="1"/>
</dbReference>
<evidence type="ECO:0000259" key="5">
    <source>
        <dbReference type="PROSITE" id="PS51379"/>
    </source>
</evidence>
<accession>A0ABS6D4F2</accession>